<protein>
    <recommendedName>
        <fullName evidence="5">Glycine-rich protein</fullName>
    </recommendedName>
</protein>
<accession>A0A835JZ11</accession>
<comment type="caution">
    <text evidence="3">The sequence shown here is derived from an EMBL/GenBank/DDBJ whole genome shotgun (WGS) entry which is preliminary data.</text>
</comment>
<feature type="signal peptide" evidence="2">
    <location>
        <begin position="1"/>
        <end position="26"/>
    </location>
</feature>
<dbReference type="EMBL" id="JADGMS010000008">
    <property type="protein sequence ID" value="KAF9676540.1"/>
    <property type="molecule type" value="Genomic_DNA"/>
</dbReference>
<keyword evidence="2" id="KW-0732">Signal</keyword>
<name>A0A835JZ11_9ROSI</name>
<dbReference type="OrthoDB" id="10419854at2759"/>
<proteinExistence type="predicted"/>
<dbReference type="AlphaFoldDB" id="A0A835JZ11"/>
<sequence length="113" mass="12942">MGFRKKTPFVIVEAMLLLFLIFLSTAETGAFARTMKPPTSGVNTTVRWDRRVRRRGGEQMGFAKDSEDGSWRCEGEGNRGGKDDRGTEDAYVKRRGAKMLRDEGLIWSYKFQR</sequence>
<evidence type="ECO:0000256" key="2">
    <source>
        <dbReference type="SAM" id="SignalP"/>
    </source>
</evidence>
<feature type="region of interest" description="Disordered" evidence="1">
    <location>
        <begin position="59"/>
        <end position="88"/>
    </location>
</feature>
<organism evidence="3 4">
    <name type="scientific">Salix dunnii</name>
    <dbReference type="NCBI Taxonomy" id="1413687"/>
    <lineage>
        <taxon>Eukaryota</taxon>
        <taxon>Viridiplantae</taxon>
        <taxon>Streptophyta</taxon>
        <taxon>Embryophyta</taxon>
        <taxon>Tracheophyta</taxon>
        <taxon>Spermatophyta</taxon>
        <taxon>Magnoliopsida</taxon>
        <taxon>eudicotyledons</taxon>
        <taxon>Gunneridae</taxon>
        <taxon>Pentapetalae</taxon>
        <taxon>rosids</taxon>
        <taxon>fabids</taxon>
        <taxon>Malpighiales</taxon>
        <taxon>Salicaceae</taxon>
        <taxon>Saliceae</taxon>
        <taxon>Salix</taxon>
    </lineage>
</organism>
<evidence type="ECO:0000313" key="3">
    <source>
        <dbReference type="EMBL" id="KAF9676540.1"/>
    </source>
</evidence>
<dbReference type="Proteomes" id="UP000657918">
    <property type="component" value="Chromosome 8"/>
</dbReference>
<evidence type="ECO:0008006" key="5">
    <source>
        <dbReference type="Google" id="ProtNLM"/>
    </source>
</evidence>
<reference evidence="3 4" key="1">
    <citation type="submission" date="2020-10" db="EMBL/GenBank/DDBJ databases">
        <title>Plant Genome Project.</title>
        <authorList>
            <person name="Zhang R.-G."/>
        </authorList>
    </citation>
    <scope>NUCLEOTIDE SEQUENCE [LARGE SCALE GENOMIC DNA]</scope>
    <source>
        <strain evidence="3">FAFU-HL-1</strain>
        <tissue evidence="3">Leaf</tissue>
    </source>
</reference>
<feature type="compositionally biased region" description="Basic and acidic residues" evidence="1">
    <location>
        <begin position="64"/>
        <end position="88"/>
    </location>
</feature>
<keyword evidence="4" id="KW-1185">Reference proteome</keyword>
<gene>
    <name evidence="3" type="ORF">SADUNF_Sadunf08G0012600</name>
</gene>
<feature type="chain" id="PRO_5032477366" description="Glycine-rich protein" evidence="2">
    <location>
        <begin position="27"/>
        <end position="113"/>
    </location>
</feature>
<evidence type="ECO:0000256" key="1">
    <source>
        <dbReference type="SAM" id="MobiDB-lite"/>
    </source>
</evidence>
<evidence type="ECO:0000313" key="4">
    <source>
        <dbReference type="Proteomes" id="UP000657918"/>
    </source>
</evidence>